<evidence type="ECO:0000313" key="5">
    <source>
        <dbReference type="Proteomes" id="UP000700596"/>
    </source>
</evidence>
<feature type="compositionally biased region" description="Polar residues" evidence="2">
    <location>
        <begin position="41"/>
        <end position="50"/>
    </location>
</feature>
<feature type="domain" description="Transcription factor Iwr1" evidence="3">
    <location>
        <begin position="263"/>
        <end position="330"/>
    </location>
</feature>
<accession>A0A9P9DTP3</accession>
<dbReference type="PANTHER" id="PTHR28063">
    <property type="entry name" value="RNA POLYMERASE II NUCLEAR LOCALIZATION PROTEIN IWR1"/>
    <property type="match status" value="1"/>
</dbReference>
<evidence type="ECO:0000256" key="1">
    <source>
        <dbReference type="ARBA" id="ARBA00010218"/>
    </source>
</evidence>
<feature type="region of interest" description="Disordered" evidence="2">
    <location>
        <begin position="359"/>
        <end position="380"/>
    </location>
</feature>
<protein>
    <recommendedName>
        <fullName evidence="3">Transcription factor Iwr1 domain-containing protein</fullName>
    </recommendedName>
</protein>
<feature type="compositionally biased region" description="Polar residues" evidence="2">
    <location>
        <begin position="1"/>
        <end position="10"/>
    </location>
</feature>
<gene>
    <name evidence="4" type="ORF">B0J11DRAFT_308542</name>
</gene>
<dbReference type="PANTHER" id="PTHR28063:SF1">
    <property type="entry name" value="RNA POLYMERASE II NUCLEAR LOCALIZATION PROTEIN IWR1"/>
    <property type="match status" value="1"/>
</dbReference>
<feature type="compositionally biased region" description="Acidic residues" evidence="2">
    <location>
        <begin position="326"/>
        <end position="338"/>
    </location>
</feature>
<organism evidence="4 5">
    <name type="scientific">Dendryphion nanum</name>
    <dbReference type="NCBI Taxonomy" id="256645"/>
    <lineage>
        <taxon>Eukaryota</taxon>
        <taxon>Fungi</taxon>
        <taxon>Dikarya</taxon>
        <taxon>Ascomycota</taxon>
        <taxon>Pezizomycotina</taxon>
        <taxon>Dothideomycetes</taxon>
        <taxon>Pleosporomycetidae</taxon>
        <taxon>Pleosporales</taxon>
        <taxon>Torulaceae</taxon>
        <taxon>Dendryphion</taxon>
    </lineage>
</organism>
<proteinExistence type="inferred from homology"/>
<feature type="compositionally biased region" description="Basic and acidic residues" evidence="2">
    <location>
        <begin position="120"/>
        <end position="139"/>
    </location>
</feature>
<feature type="region of interest" description="Disordered" evidence="2">
    <location>
        <begin position="304"/>
        <end position="340"/>
    </location>
</feature>
<feature type="compositionally biased region" description="Acidic residues" evidence="2">
    <location>
        <begin position="304"/>
        <end position="319"/>
    </location>
</feature>
<dbReference type="AlphaFoldDB" id="A0A9P9DTP3"/>
<feature type="region of interest" description="Disordered" evidence="2">
    <location>
        <begin position="1"/>
        <end position="256"/>
    </location>
</feature>
<evidence type="ECO:0000256" key="2">
    <source>
        <dbReference type="SAM" id="MobiDB-lite"/>
    </source>
</evidence>
<dbReference type="Pfam" id="PF08574">
    <property type="entry name" value="Iwr1"/>
    <property type="match status" value="1"/>
</dbReference>
<feature type="compositionally biased region" description="Polar residues" evidence="2">
    <location>
        <begin position="140"/>
        <end position="161"/>
    </location>
</feature>
<evidence type="ECO:0000313" key="4">
    <source>
        <dbReference type="EMBL" id="KAH7125530.1"/>
    </source>
</evidence>
<sequence length="380" mass="42927">MSTNAPQTLSVKRKRNEAPVDSLVVERNDKRLKSAAFPPSNIDSTVQGDSSPLKRKLNDPETQAKASSSSQHNEPSDKRSKGHTRSSTIVWRRIRVPHAYERRSLADPPPETPTRRFHVSHTDGERILIEHRDGGETQRKVTNTQEQSPQTLSAPQPNIAPSLTPAAPRKRPGAGTALQPRDPKLTQKPTTTHVGPSEETIRAFEKFSAQVENDETAVKTPVSPPRPRMKFQPKVPKLRYKDRHPEASTKAADPNAMDVDGAEYVYDMYEIVMPDADGNTPEPEGTVGFIVLEEEDEEWWFGDESDVEFDTDEDDENAEDYYTNDYPEEELSSDDEFDRDPYKYYHGSDDEEYDLREDAANGDEPAAMQSIGQRKVQGYW</sequence>
<dbReference type="Proteomes" id="UP000700596">
    <property type="component" value="Unassembled WGS sequence"/>
</dbReference>
<dbReference type="OrthoDB" id="6255506at2759"/>
<dbReference type="InterPro" id="IPR040150">
    <property type="entry name" value="Iwr1"/>
</dbReference>
<feature type="compositionally biased region" description="Basic residues" evidence="2">
    <location>
        <begin position="227"/>
        <end position="242"/>
    </location>
</feature>
<dbReference type="GO" id="GO:0006606">
    <property type="term" value="P:protein import into nucleus"/>
    <property type="evidence" value="ECO:0007669"/>
    <property type="project" value="InterPro"/>
</dbReference>
<dbReference type="GO" id="GO:0005737">
    <property type="term" value="C:cytoplasm"/>
    <property type="evidence" value="ECO:0007669"/>
    <property type="project" value="TreeGrafter"/>
</dbReference>
<comment type="similarity">
    <text evidence="1">Belongs to the IWR1/SLC7A6OS family.</text>
</comment>
<dbReference type="InterPro" id="IPR013883">
    <property type="entry name" value="TF_Iwr1_dom"/>
</dbReference>
<dbReference type="EMBL" id="JAGMWT010000007">
    <property type="protein sequence ID" value="KAH7125530.1"/>
    <property type="molecule type" value="Genomic_DNA"/>
</dbReference>
<reference evidence="4" key="1">
    <citation type="journal article" date="2021" name="Nat. Commun.">
        <title>Genetic determinants of endophytism in the Arabidopsis root mycobiome.</title>
        <authorList>
            <person name="Mesny F."/>
            <person name="Miyauchi S."/>
            <person name="Thiergart T."/>
            <person name="Pickel B."/>
            <person name="Atanasova L."/>
            <person name="Karlsson M."/>
            <person name="Huettel B."/>
            <person name="Barry K.W."/>
            <person name="Haridas S."/>
            <person name="Chen C."/>
            <person name="Bauer D."/>
            <person name="Andreopoulos W."/>
            <person name="Pangilinan J."/>
            <person name="LaButti K."/>
            <person name="Riley R."/>
            <person name="Lipzen A."/>
            <person name="Clum A."/>
            <person name="Drula E."/>
            <person name="Henrissat B."/>
            <person name="Kohler A."/>
            <person name="Grigoriev I.V."/>
            <person name="Martin F.M."/>
            <person name="Hacquard S."/>
        </authorList>
    </citation>
    <scope>NUCLEOTIDE SEQUENCE</scope>
    <source>
        <strain evidence="4">MPI-CAGE-CH-0243</strain>
    </source>
</reference>
<feature type="compositionally biased region" description="Polar residues" evidence="2">
    <location>
        <begin position="60"/>
        <end position="73"/>
    </location>
</feature>
<keyword evidence="5" id="KW-1185">Reference proteome</keyword>
<comment type="caution">
    <text evidence="4">The sequence shown here is derived from an EMBL/GenBank/DDBJ whole genome shotgun (WGS) entry which is preliminary data.</text>
</comment>
<evidence type="ECO:0000259" key="3">
    <source>
        <dbReference type="Pfam" id="PF08574"/>
    </source>
</evidence>
<name>A0A9P9DTP3_9PLEO</name>